<dbReference type="Pfam" id="PF01614">
    <property type="entry name" value="IclR_C"/>
    <property type="match status" value="1"/>
</dbReference>
<evidence type="ECO:0000259" key="6">
    <source>
        <dbReference type="PROSITE" id="PS51078"/>
    </source>
</evidence>
<dbReference type="InterPro" id="IPR014757">
    <property type="entry name" value="Tscrpt_reg_IclR_C"/>
</dbReference>
<dbReference type="SUPFAM" id="SSF55781">
    <property type="entry name" value="GAF domain-like"/>
    <property type="match status" value="1"/>
</dbReference>
<feature type="domain" description="HTH iclR-type" evidence="5">
    <location>
        <begin position="37"/>
        <end position="98"/>
    </location>
</feature>
<keyword evidence="8" id="KW-1185">Reference proteome</keyword>
<dbReference type="InterPro" id="IPR036390">
    <property type="entry name" value="WH_DNA-bd_sf"/>
</dbReference>
<reference evidence="8" key="1">
    <citation type="journal article" date="2019" name="Int. J. Syst. Evol. Microbiol.">
        <title>The Global Catalogue of Microorganisms (GCM) 10K type strain sequencing project: providing services to taxonomists for standard genome sequencing and annotation.</title>
        <authorList>
            <consortium name="The Broad Institute Genomics Platform"/>
            <consortium name="The Broad Institute Genome Sequencing Center for Infectious Disease"/>
            <person name="Wu L."/>
            <person name="Ma J."/>
        </authorList>
    </citation>
    <scope>NUCLEOTIDE SEQUENCE [LARGE SCALE GENOMIC DNA]</scope>
    <source>
        <strain evidence="8">CGMCC 1.12470</strain>
    </source>
</reference>
<dbReference type="Proteomes" id="UP001597261">
    <property type="component" value="Unassembled WGS sequence"/>
</dbReference>
<evidence type="ECO:0000256" key="2">
    <source>
        <dbReference type="ARBA" id="ARBA00023125"/>
    </source>
</evidence>
<keyword evidence="3" id="KW-0804">Transcription</keyword>
<evidence type="ECO:0000256" key="4">
    <source>
        <dbReference type="SAM" id="MobiDB-lite"/>
    </source>
</evidence>
<dbReference type="PANTHER" id="PTHR30136:SF24">
    <property type="entry name" value="HTH-TYPE TRANSCRIPTIONAL REPRESSOR ALLR"/>
    <property type="match status" value="1"/>
</dbReference>
<dbReference type="EMBL" id="JBHUDX010000030">
    <property type="protein sequence ID" value="MFD1659070.1"/>
    <property type="molecule type" value="Genomic_DNA"/>
</dbReference>
<comment type="caution">
    <text evidence="7">The sequence shown here is derived from an EMBL/GenBank/DDBJ whole genome shotgun (WGS) entry which is preliminary data.</text>
</comment>
<protein>
    <submittedName>
        <fullName evidence="7">IclR family transcriptional regulator</fullName>
    </submittedName>
</protein>
<dbReference type="PROSITE" id="PS51078">
    <property type="entry name" value="ICLR_ED"/>
    <property type="match status" value="1"/>
</dbReference>
<evidence type="ECO:0000256" key="1">
    <source>
        <dbReference type="ARBA" id="ARBA00023015"/>
    </source>
</evidence>
<dbReference type="InterPro" id="IPR005471">
    <property type="entry name" value="Tscrpt_reg_IclR_N"/>
</dbReference>
<evidence type="ECO:0000256" key="3">
    <source>
        <dbReference type="ARBA" id="ARBA00023163"/>
    </source>
</evidence>
<keyword evidence="1" id="KW-0805">Transcription regulation</keyword>
<name>A0ABW4IP32_9ACTN</name>
<dbReference type="PANTHER" id="PTHR30136">
    <property type="entry name" value="HELIX-TURN-HELIX TRANSCRIPTIONAL REGULATOR, ICLR FAMILY"/>
    <property type="match status" value="1"/>
</dbReference>
<dbReference type="Gene3D" id="3.30.450.40">
    <property type="match status" value="1"/>
</dbReference>
<dbReference type="RefSeq" id="WP_381081778.1">
    <property type="nucleotide sequence ID" value="NZ_JBHUDX010000030.1"/>
</dbReference>
<dbReference type="InterPro" id="IPR029016">
    <property type="entry name" value="GAF-like_dom_sf"/>
</dbReference>
<evidence type="ECO:0000313" key="7">
    <source>
        <dbReference type="EMBL" id="MFD1659070.1"/>
    </source>
</evidence>
<dbReference type="SUPFAM" id="SSF46785">
    <property type="entry name" value="Winged helix' DNA-binding domain"/>
    <property type="match status" value="1"/>
</dbReference>
<dbReference type="Pfam" id="PF09339">
    <property type="entry name" value="HTH_IclR"/>
    <property type="match status" value="1"/>
</dbReference>
<proteinExistence type="predicted"/>
<feature type="domain" description="IclR-ED" evidence="6">
    <location>
        <begin position="99"/>
        <end position="279"/>
    </location>
</feature>
<feature type="region of interest" description="Disordered" evidence="4">
    <location>
        <begin position="1"/>
        <end position="34"/>
    </location>
</feature>
<dbReference type="PROSITE" id="PS51077">
    <property type="entry name" value="HTH_ICLR"/>
    <property type="match status" value="1"/>
</dbReference>
<keyword evidence="2" id="KW-0238">DNA-binding</keyword>
<organism evidence="7 8">
    <name type="scientific">Streptomyces caeni</name>
    <dbReference type="NCBI Taxonomy" id="2307231"/>
    <lineage>
        <taxon>Bacteria</taxon>
        <taxon>Bacillati</taxon>
        <taxon>Actinomycetota</taxon>
        <taxon>Actinomycetes</taxon>
        <taxon>Kitasatosporales</taxon>
        <taxon>Streptomycetaceae</taxon>
        <taxon>Streptomyces</taxon>
    </lineage>
</organism>
<gene>
    <name evidence="7" type="ORF">ACFSL4_12835</name>
</gene>
<sequence length="279" mass="29446">MIAITGPALSARGPARTVGERPEGPEGSDGALKDGGLRSVGAALDVLECFALEEQLGVSDVARRLGVAKSTAHRLLSALCARGLTEKDPATRQYRLGLHLVELGQIAHSRVELRRTAFPMLEELREVSGCTVHLSIADGVDVLQIERLESIRAIPLMARVRRRWPVHATSSGKVIAAFDPRLAAARKAAGFPACTERTIRSAEEFDRALAQVRRTGFATNLGEAKDGAASVAAPVLDRSGGSRAAISLVGPAAEIARDLGRQAQLVTIAARKVAQCLGA</sequence>
<evidence type="ECO:0000313" key="8">
    <source>
        <dbReference type="Proteomes" id="UP001597261"/>
    </source>
</evidence>
<evidence type="ECO:0000259" key="5">
    <source>
        <dbReference type="PROSITE" id="PS51077"/>
    </source>
</evidence>
<dbReference type="InterPro" id="IPR050707">
    <property type="entry name" value="HTH_MetabolicPath_Reg"/>
</dbReference>
<dbReference type="Gene3D" id="1.10.10.10">
    <property type="entry name" value="Winged helix-like DNA-binding domain superfamily/Winged helix DNA-binding domain"/>
    <property type="match status" value="1"/>
</dbReference>
<dbReference type="InterPro" id="IPR036388">
    <property type="entry name" value="WH-like_DNA-bd_sf"/>
</dbReference>
<accession>A0ABW4IP32</accession>
<dbReference type="SMART" id="SM00346">
    <property type="entry name" value="HTH_ICLR"/>
    <property type="match status" value="1"/>
</dbReference>